<proteinExistence type="predicted"/>
<dbReference type="Pfam" id="PF17935">
    <property type="entry name" value="TetR_C_27"/>
    <property type="match status" value="1"/>
</dbReference>
<dbReference type="InterPro" id="IPR001647">
    <property type="entry name" value="HTH_TetR"/>
</dbReference>
<evidence type="ECO:0000256" key="3">
    <source>
        <dbReference type="ARBA" id="ARBA00023163"/>
    </source>
</evidence>
<dbReference type="PANTHER" id="PTHR30055:SF234">
    <property type="entry name" value="HTH-TYPE TRANSCRIPTIONAL REGULATOR BETI"/>
    <property type="match status" value="1"/>
</dbReference>
<gene>
    <name evidence="6" type="ORF">MCNS_50530</name>
</gene>
<protein>
    <submittedName>
        <fullName evidence="6">Putative regulatory protein, TetR</fullName>
    </submittedName>
</protein>
<name>A0A7I7YJH9_9MYCO</name>
<accession>A0A7I7YJH9</accession>
<dbReference type="PRINTS" id="PR00455">
    <property type="entry name" value="HTHTETR"/>
</dbReference>
<dbReference type="PANTHER" id="PTHR30055">
    <property type="entry name" value="HTH-TYPE TRANSCRIPTIONAL REGULATOR RUTR"/>
    <property type="match status" value="1"/>
</dbReference>
<dbReference type="Proteomes" id="UP000467385">
    <property type="component" value="Chromosome"/>
</dbReference>
<evidence type="ECO:0000259" key="5">
    <source>
        <dbReference type="PROSITE" id="PS50977"/>
    </source>
</evidence>
<dbReference type="InterPro" id="IPR050109">
    <property type="entry name" value="HTH-type_TetR-like_transc_reg"/>
</dbReference>
<dbReference type="PROSITE" id="PS01081">
    <property type="entry name" value="HTH_TETR_1"/>
    <property type="match status" value="1"/>
</dbReference>
<keyword evidence="1" id="KW-0805">Transcription regulation</keyword>
<dbReference type="InterPro" id="IPR009057">
    <property type="entry name" value="Homeodomain-like_sf"/>
</dbReference>
<dbReference type="InterPro" id="IPR041478">
    <property type="entry name" value="TetR_C_27"/>
</dbReference>
<reference evidence="6 7" key="1">
    <citation type="journal article" date="2019" name="Emerg. Microbes Infect.">
        <title>Comprehensive subspecies identification of 175 nontuberculous mycobacteria species based on 7547 genomic profiles.</title>
        <authorList>
            <person name="Matsumoto Y."/>
            <person name="Kinjo T."/>
            <person name="Motooka D."/>
            <person name="Nabeya D."/>
            <person name="Jung N."/>
            <person name="Uechi K."/>
            <person name="Horii T."/>
            <person name="Iida T."/>
            <person name="Fujita J."/>
            <person name="Nakamura S."/>
        </authorList>
    </citation>
    <scope>NUCLEOTIDE SEQUENCE [LARGE SCALE GENOMIC DNA]</scope>
    <source>
        <strain evidence="6 7">JCM 14738</strain>
    </source>
</reference>
<evidence type="ECO:0000256" key="4">
    <source>
        <dbReference type="PROSITE-ProRule" id="PRU00335"/>
    </source>
</evidence>
<keyword evidence="2 4" id="KW-0238">DNA-binding</keyword>
<dbReference type="GO" id="GO:0003700">
    <property type="term" value="F:DNA-binding transcription factor activity"/>
    <property type="evidence" value="ECO:0007669"/>
    <property type="project" value="TreeGrafter"/>
</dbReference>
<dbReference type="EMBL" id="AP022613">
    <property type="protein sequence ID" value="BBZ41990.1"/>
    <property type="molecule type" value="Genomic_DNA"/>
</dbReference>
<dbReference type="GO" id="GO:0000976">
    <property type="term" value="F:transcription cis-regulatory region binding"/>
    <property type="evidence" value="ECO:0007669"/>
    <property type="project" value="TreeGrafter"/>
</dbReference>
<dbReference type="PROSITE" id="PS50977">
    <property type="entry name" value="HTH_TETR_2"/>
    <property type="match status" value="1"/>
</dbReference>
<dbReference type="Pfam" id="PF00440">
    <property type="entry name" value="TetR_N"/>
    <property type="match status" value="1"/>
</dbReference>
<feature type="domain" description="HTH tetR-type" evidence="5">
    <location>
        <begin position="27"/>
        <end position="87"/>
    </location>
</feature>
<feature type="DNA-binding region" description="H-T-H motif" evidence="4">
    <location>
        <begin position="50"/>
        <end position="69"/>
    </location>
</feature>
<keyword evidence="7" id="KW-1185">Reference proteome</keyword>
<dbReference type="SUPFAM" id="SSF46689">
    <property type="entry name" value="Homeodomain-like"/>
    <property type="match status" value="1"/>
</dbReference>
<keyword evidence="3" id="KW-0804">Transcription</keyword>
<evidence type="ECO:0000256" key="2">
    <source>
        <dbReference type="ARBA" id="ARBA00023125"/>
    </source>
</evidence>
<organism evidence="6 7">
    <name type="scientific">Mycobacterium conspicuum</name>
    <dbReference type="NCBI Taxonomy" id="44010"/>
    <lineage>
        <taxon>Bacteria</taxon>
        <taxon>Bacillati</taxon>
        <taxon>Actinomycetota</taxon>
        <taxon>Actinomycetes</taxon>
        <taxon>Mycobacteriales</taxon>
        <taxon>Mycobacteriaceae</taxon>
        <taxon>Mycobacterium</taxon>
    </lineage>
</organism>
<evidence type="ECO:0000313" key="6">
    <source>
        <dbReference type="EMBL" id="BBZ41990.1"/>
    </source>
</evidence>
<sequence>MTGASVNGVRVADVPKISAASVEEHRESVQRRVFEAFATLMTEYSFDAITMAKLATRAGIGRTAIYHHFADKEAVVVAFASHETSRYIDGLRANLAGVEDPVQRLGIYVRHQLTAGQEFHIGLGPQLYRTLSRDAMSAIREHVTAVEDVLREILTAGVSTGQFTVEDQAAAMSLIHACLSPRDLPAAEVERFVLRALGATPS</sequence>
<dbReference type="Gene3D" id="1.10.357.10">
    <property type="entry name" value="Tetracycline Repressor, domain 2"/>
    <property type="match status" value="1"/>
</dbReference>
<dbReference type="AlphaFoldDB" id="A0A7I7YJH9"/>
<evidence type="ECO:0000313" key="7">
    <source>
        <dbReference type="Proteomes" id="UP000467385"/>
    </source>
</evidence>
<evidence type="ECO:0000256" key="1">
    <source>
        <dbReference type="ARBA" id="ARBA00023015"/>
    </source>
</evidence>
<dbReference type="InterPro" id="IPR023772">
    <property type="entry name" value="DNA-bd_HTH_TetR-type_CS"/>
</dbReference>